<dbReference type="Pfam" id="PF12661">
    <property type="entry name" value="hEGF"/>
    <property type="match status" value="2"/>
</dbReference>
<keyword evidence="3 5" id="KW-1015">Disulfide bond</keyword>
<dbReference type="CDD" id="cd00033">
    <property type="entry name" value="CCP"/>
    <property type="match status" value="3"/>
</dbReference>
<feature type="domain" description="Sushi" evidence="9">
    <location>
        <begin position="1172"/>
        <end position="1230"/>
    </location>
</feature>
<feature type="disulfide bond" evidence="5">
    <location>
        <begin position="910"/>
        <end position="919"/>
    </location>
</feature>
<dbReference type="Pfam" id="PF00354">
    <property type="entry name" value="Pentaxin"/>
    <property type="match status" value="1"/>
</dbReference>
<dbReference type="Gene3D" id="2.10.25.10">
    <property type="entry name" value="Laminin"/>
    <property type="match status" value="10"/>
</dbReference>
<keyword evidence="4" id="KW-0325">Glycoprotein</keyword>
<dbReference type="InterPro" id="IPR003410">
    <property type="entry name" value="HYR_dom"/>
</dbReference>
<proteinExistence type="predicted"/>
<evidence type="ECO:0000313" key="12">
    <source>
        <dbReference type="RefSeq" id="XP_006816606.1"/>
    </source>
</evidence>
<evidence type="ECO:0000256" key="4">
    <source>
        <dbReference type="ARBA" id="ARBA00023180"/>
    </source>
</evidence>
<dbReference type="GeneID" id="100374227"/>
<dbReference type="InterPro" id="IPR035976">
    <property type="entry name" value="Sushi/SCR/CCP_sf"/>
</dbReference>
<dbReference type="Pfam" id="PF00008">
    <property type="entry name" value="EGF"/>
    <property type="match status" value="5"/>
</dbReference>
<dbReference type="PROSITE" id="PS50923">
    <property type="entry name" value="SUSHI"/>
    <property type="match status" value="3"/>
</dbReference>
<feature type="domain" description="EGF-like" evidence="7">
    <location>
        <begin position="593"/>
        <end position="629"/>
    </location>
</feature>
<feature type="disulfide bond" evidence="5">
    <location>
        <begin position="581"/>
        <end position="590"/>
    </location>
</feature>
<dbReference type="SUPFAM" id="SSF57184">
    <property type="entry name" value="Growth factor receptor domain"/>
    <property type="match status" value="2"/>
</dbReference>
<dbReference type="InterPro" id="IPR013320">
    <property type="entry name" value="ConA-like_dom_sf"/>
</dbReference>
<dbReference type="PROSITE" id="PS50026">
    <property type="entry name" value="EGF_3"/>
    <property type="match status" value="8"/>
</dbReference>
<dbReference type="InterPro" id="IPR009030">
    <property type="entry name" value="Growth_fac_rcpt_cys_sf"/>
</dbReference>
<feature type="domain" description="EGF-like" evidence="7">
    <location>
        <begin position="631"/>
        <end position="667"/>
    </location>
</feature>
<evidence type="ECO:0000259" key="8">
    <source>
        <dbReference type="PROSITE" id="PS50825"/>
    </source>
</evidence>
<dbReference type="SMART" id="SM00159">
    <property type="entry name" value="PTX"/>
    <property type="match status" value="1"/>
</dbReference>
<feature type="domain" description="EGF-like" evidence="7">
    <location>
        <begin position="1069"/>
        <end position="1109"/>
    </location>
</feature>
<dbReference type="PROSITE" id="PS01187">
    <property type="entry name" value="EGF_CA"/>
    <property type="match status" value="3"/>
</dbReference>
<accession>A0ABM0M9B5</accession>
<evidence type="ECO:0000256" key="5">
    <source>
        <dbReference type="PROSITE-ProRule" id="PRU00076"/>
    </source>
</evidence>
<dbReference type="SMART" id="SM00179">
    <property type="entry name" value="EGF_CA"/>
    <property type="match status" value="10"/>
</dbReference>
<organism evidence="11 12">
    <name type="scientific">Saccoglossus kowalevskii</name>
    <name type="common">Acorn worm</name>
    <dbReference type="NCBI Taxonomy" id="10224"/>
    <lineage>
        <taxon>Eukaryota</taxon>
        <taxon>Metazoa</taxon>
        <taxon>Hemichordata</taxon>
        <taxon>Enteropneusta</taxon>
        <taxon>Harrimaniidae</taxon>
        <taxon>Saccoglossus</taxon>
    </lineage>
</organism>
<evidence type="ECO:0000259" key="7">
    <source>
        <dbReference type="PROSITE" id="PS50026"/>
    </source>
</evidence>
<dbReference type="PROSITE" id="PS00010">
    <property type="entry name" value="ASX_HYDROXYL"/>
    <property type="match status" value="8"/>
</dbReference>
<dbReference type="Gene3D" id="2.10.50.10">
    <property type="entry name" value="Tumor Necrosis Factor Receptor, subunit A, domain 2"/>
    <property type="match status" value="3"/>
</dbReference>
<dbReference type="SUPFAM" id="SSF49899">
    <property type="entry name" value="Concanavalin A-like lectins/glucanases"/>
    <property type="match status" value="1"/>
</dbReference>
<dbReference type="PROSITE" id="PS01186">
    <property type="entry name" value="EGF_2"/>
    <property type="match status" value="9"/>
</dbReference>
<dbReference type="Proteomes" id="UP000694865">
    <property type="component" value="Unplaced"/>
</dbReference>
<feature type="domain" description="EGF-like" evidence="7">
    <location>
        <begin position="517"/>
        <end position="553"/>
    </location>
</feature>
<dbReference type="Pfam" id="PF02494">
    <property type="entry name" value="HYR"/>
    <property type="match status" value="1"/>
</dbReference>
<dbReference type="Pfam" id="PF14670">
    <property type="entry name" value="FXa_inhibition"/>
    <property type="match status" value="1"/>
</dbReference>
<dbReference type="PANTHER" id="PTHR12916">
    <property type="entry name" value="CYTOCHROME C OXIDASE POLYPEPTIDE VIC-2"/>
    <property type="match status" value="1"/>
</dbReference>
<keyword evidence="11" id="KW-1185">Reference proteome</keyword>
<dbReference type="Pfam" id="PF12662">
    <property type="entry name" value="cEGF"/>
    <property type="match status" value="1"/>
</dbReference>
<dbReference type="PROSITE" id="PS50825">
    <property type="entry name" value="HYR"/>
    <property type="match status" value="1"/>
</dbReference>
<gene>
    <name evidence="12" type="primary">SVEP1</name>
</gene>
<dbReference type="InterPro" id="IPR011641">
    <property type="entry name" value="Tyr-kin_ephrin_A/B_rcpt-like"/>
</dbReference>
<feature type="domain" description="HYR" evidence="8">
    <location>
        <begin position="1"/>
        <end position="42"/>
    </location>
</feature>
<dbReference type="PROSITE" id="PS51828">
    <property type="entry name" value="PTX_2"/>
    <property type="match status" value="1"/>
</dbReference>
<feature type="disulfide bond" evidence="5">
    <location>
        <begin position="619"/>
        <end position="628"/>
    </location>
</feature>
<feature type="disulfide bond" evidence="6">
    <location>
        <begin position="1201"/>
        <end position="1228"/>
    </location>
</feature>
<keyword evidence="6" id="KW-0768">Sushi</keyword>
<dbReference type="CDD" id="cd00054">
    <property type="entry name" value="EGF_CA"/>
    <property type="match status" value="7"/>
</dbReference>
<dbReference type="Pfam" id="PF07645">
    <property type="entry name" value="EGF_CA"/>
    <property type="match status" value="1"/>
</dbReference>
<dbReference type="InterPro" id="IPR001759">
    <property type="entry name" value="PTX_dom"/>
</dbReference>
<evidence type="ECO:0000259" key="10">
    <source>
        <dbReference type="PROSITE" id="PS51828"/>
    </source>
</evidence>
<feature type="domain" description="EGF-like" evidence="7">
    <location>
        <begin position="441"/>
        <end position="477"/>
    </location>
</feature>
<dbReference type="InterPro" id="IPR013032">
    <property type="entry name" value="EGF-like_CS"/>
</dbReference>
<dbReference type="InterPro" id="IPR001881">
    <property type="entry name" value="EGF-like_Ca-bd_dom"/>
</dbReference>
<dbReference type="Pfam" id="PF07699">
    <property type="entry name" value="Ephrin_rec_like"/>
    <property type="match status" value="3"/>
</dbReference>
<evidence type="ECO:0000313" key="11">
    <source>
        <dbReference type="Proteomes" id="UP000694865"/>
    </source>
</evidence>
<dbReference type="Gene3D" id="2.60.120.200">
    <property type="match status" value="1"/>
</dbReference>
<dbReference type="PRINTS" id="PR00895">
    <property type="entry name" value="PENTAXIN"/>
</dbReference>
<protein>
    <submittedName>
        <fullName evidence="12">Sushi, von Willebrand factor type A, EGF and pentraxin domain-containing protein 1</fullName>
    </submittedName>
</protein>
<dbReference type="InterPro" id="IPR049883">
    <property type="entry name" value="NOTCH1_EGF-like"/>
</dbReference>
<dbReference type="SMART" id="SM00032">
    <property type="entry name" value="CCP"/>
    <property type="match status" value="4"/>
</dbReference>
<feature type="disulfide bond" evidence="5">
    <location>
        <begin position="467"/>
        <end position="476"/>
    </location>
</feature>
<feature type="domain" description="Pentraxin (PTX)" evidence="10">
    <location>
        <begin position="672"/>
        <end position="876"/>
    </location>
</feature>
<name>A0ABM0M9B5_SACKO</name>
<dbReference type="PANTHER" id="PTHR12916:SF13">
    <property type="entry name" value="SUSHI, VON WILLEBRAND FACTOR TYPE A, EGF AND PENTRAXIN DOMAIN-CONTAINING PROTEIN 1-LIKE"/>
    <property type="match status" value="1"/>
</dbReference>
<dbReference type="Pfam" id="PF00084">
    <property type="entry name" value="Sushi"/>
    <property type="match status" value="3"/>
</dbReference>
<dbReference type="SUPFAM" id="SSF57535">
    <property type="entry name" value="Complement control module/SCR domain"/>
    <property type="match status" value="4"/>
</dbReference>
<feature type="disulfide bond" evidence="6">
    <location>
        <begin position="1113"/>
        <end position="1156"/>
    </location>
</feature>
<evidence type="ECO:0000259" key="9">
    <source>
        <dbReference type="PROSITE" id="PS50923"/>
    </source>
</evidence>
<evidence type="ECO:0000256" key="2">
    <source>
        <dbReference type="ARBA" id="ARBA00022737"/>
    </source>
</evidence>
<keyword evidence="2" id="KW-0677">Repeat</keyword>
<feature type="disulfide bond" evidence="5">
    <location>
        <begin position="543"/>
        <end position="552"/>
    </location>
</feature>
<dbReference type="InterPro" id="IPR026823">
    <property type="entry name" value="cEGF"/>
</dbReference>
<feature type="domain" description="EGF-like" evidence="7">
    <location>
        <begin position="479"/>
        <end position="515"/>
    </location>
</feature>
<dbReference type="SMART" id="SM00181">
    <property type="entry name" value="EGF"/>
    <property type="match status" value="11"/>
</dbReference>
<feature type="domain" description="Sushi" evidence="9">
    <location>
        <begin position="923"/>
        <end position="982"/>
    </location>
</feature>
<dbReference type="PROSITE" id="PS00022">
    <property type="entry name" value="EGF_1"/>
    <property type="match status" value="7"/>
</dbReference>
<feature type="domain" description="EGF-like" evidence="7">
    <location>
        <begin position="555"/>
        <end position="591"/>
    </location>
</feature>
<feature type="disulfide bond" evidence="6">
    <location>
        <begin position="1142"/>
        <end position="1169"/>
    </location>
</feature>
<feature type="disulfide bond" evidence="6">
    <location>
        <begin position="953"/>
        <end position="980"/>
    </location>
</feature>
<feature type="disulfide bond" evidence="5">
    <location>
        <begin position="657"/>
        <end position="666"/>
    </location>
</feature>
<feature type="domain" description="EGF-like" evidence="7">
    <location>
        <begin position="884"/>
        <end position="920"/>
    </location>
</feature>
<dbReference type="Gene3D" id="2.10.70.10">
    <property type="entry name" value="Complement Module, domain 1"/>
    <property type="match status" value="4"/>
</dbReference>
<sequence>MKITQSHVSGAVFVWGQHTVRYSAEDMTGNVAVCEFQVHLSPSSCPSYPAPINGATACDDWLFGQFCSVSCNIEYEFASKPAEWYICDATGNWRTSPPALTLPWPDCSKRYVAKAAHKGMKHQYYTGNCNNPKTQQMIKEQFVNAFKLSVFGKSGGCKTVENACEISAVIVYCGAIDNTLRRRRRRDVSDLDNVVTIEFSVLVKILEPTDDEEVAEEKLNIVFDTIQDITVEFRNQTLQGQLSLDVENETLVANDDYFETEPTVPMCEDGTILSGKRCVNCPVGTYYDVISGMCSLCFPGYYQDEEAQLECKACDNGTWTDGAHAKNYTSCIDVCNPGTYSVNGLMTCKSCPIGTYQPISRQTECMPCPEGTTTWVEGANALEDCQATCSPGTYSVKGLEPCAPCPIGFYQTFRGQKYCLPCDDHLTTYGMGTVSAEYCQVVDSCSSSPCHNNGVCENHDVSYTCDCAVGYTGSNCEIDVDECQSSPCAFNSTCLDRVNGFQCVCTPGYKGQHCEVEINECLMASCLNNGQCQDEIDGYHCICVEGFTGEFCEIQPDNCASDPCQNQGLCIDHADGFVCVCRDGFDGLHCGLNVDECQSMPCLNGARCIDLEFDYECECTLGYTGQNCEVNIDDCIQHQCENGATCQDGVNTYTCRCSPTFSGRYCENKMSDDFDLLFTRPVTADVAILRDRVPLLEAFTVMFWMKTNDTSNSGTPMSYATMDGNDTESDAIVLTNYAGFNLMVNGETAYTDVALNDGTWHHVVVTWTNRGGAWRFYVDGVLASTGEHLRDSDVIFGGGVLVVGQEQDEPSGGFSPVEAYIGHISKLNIWDYVMSAESIVIISGCCYGTPGNVVAWSDFKNNIYGNVEITSPSKVCTGDSCGFENDKCHSQLCHHGGTCLDEAGYIVCVCPTGYSGLLCELETRCGSPPEIEHGNVITDNEDLLVGTIADYTCDNGYDHSGVSSLSCMNDGHWENNKVGCSDYNECLSDDSMCQHLCINSNGTYVCDCNQGYQLHSDGHTCIDINECLTDMYGLQNGGCEDTCTNTRGSYFCTCPIGYELTPNGIHCRDIDECSTGMNDCQQKCRNTLGSYTCECHPGYYLHSNGRHCQAMSCPQPLKPNHGTLVYPEFDEIQYGTIMTVNCFPGYHLIGERFRTCDMTGKWTGSDSQCIEVNCGTIGSMMENGNVVISGTGLHDTASFTCNDGFYLIGSQAMQCQEDGIWSGSRPYCGLKLT</sequence>
<dbReference type="InterPro" id="IPR000436">
    <property type="entry name" value="Sushi_SCR_CCP_dom"/>
</dbReference>
<dbReference type="InterPro" id="IPR000742">
    <property type="entry name" value="EGF"/>
</dbReference>
<evidence type="ECO:0000256" key="6">
    <source>
        <dbReference type="PROSITE-ProRule" id="PRU00302"/>
    </source>
</evidence>
<dbReference type="InterPro" id="IPR018097">
    <property type="entry name" value="EGF_Ca-bd_CS"/>
</dbReference>
<dbReference type="SUPFAM" id="SSF57196">
    <property type="entry name" value="EGF/Laminin"/>
    <property type="match status" value="7"/>
</dbReference>
<feature type="disulfide bond" evidence="5">
    <location>
        <begin position="505"/>
        <end position="514"/>
    </location>
</feature>
<reference evidence="12" key="1">
    <citation type="submission" date="2025-08" db="UniProtKB">
        <authorList>
            <consortium name="RefSeq"/>
        </authorList>
    </citation>
    <scope>IDENTIFICATION</scope>
    <source>
        <tissue evidence="12">Testes</tissue>
    </source>
</reference>
<dbReference type="SMART" id="SM01411">
    <property type="entry name" value="Ephrin_rec_like"/>
    <property type="match status" value="3"/>
</dbReference>
<dbReference type="InterPro" id="IPR000152">
    <property type="entry name" value="EGF-type_Asp/Asn_hydroxyl_site"/>
</dbReference>
<keyword evidence="1 5" id="KW-0245">EGF-like domain</keyword>
<dbReference type="RefSeq" id="XP_006816606.1">
    <property type="nucleotide sequence ID" value="XM_006816543.1"/>
</dbReference>
<comment type="caution">
    <text evidence="5">Lacks conserved residue(s) required for the propagation of feature annotation.</text>
</comment>
<evidence type="ECO:0000256" key="1">
    <source>
        <dbReference type="ARBA" id="ARBA00022536"/>
    </source>
</evidence>
<feature type="domain" description="Sushi" evidence="9">
    <location>
        <begin position="1111"/>
        <end position="1171"/>
    </location>
</feature>
<evidence type="ECO:0000256" key="3">
    <source>
        <dbReference type="ARBA" id="ARBA00023157"/>
    </source>
</evidence>